<evidence type="ECO:0000259" key="1">
    <source>
        <dbReference type="Pfam" id="PF13966"/>
    </source>
</evidence>
<protein>
    <recommendedName>
        <fullName evidence="1">Reverse transcriptase zinc-binding domain-containing protein</fullName>
    </recommendedName>
</protein>
<name>A0A6D2KS94_9BRAS</name>
<dbReference type="InterPro" id="IPR026960">
    <property type="entry name" value="RVT-Znf"/>
</dbReference>
<evidence type="ECO:0000313" key="2">
    <source>
        <dbReference type="EMBL" id="CAA7051998.1"/>
    </source>
</evidence>
<keyword evidence="3" id="KW-1185">Reference proteome</keyword>
<feature type="domain" description="Reverse transcriptase zinc-binding" evidence="1">
    <location>
        <begin position="26"/>
        <end position="107"/>
    </location>
</feature>
<comment type="caution">
    <text evidence="2">The sequence shown here is derived from an EMBL/GenBank/DDBJ whole genome shotgun (WGS) entry which is preliminary data.</text>
</comment>
<dbReference type="EMBL" id="CACVBM020001496">
    <property type="protein sequence ID" value="CAA7051998.1"/>
    <property type="molecule type" value="Genomic_DNA"/>
</dbReference>
<dbReference type="PANTHER" id="PTHR33116">
    <property type="entry name" value="REVERSE TRANSCRIPTASE ZINC-BINDING DOMAIN-CONTAINING PROTEIN-RELATED-RELATED"/>
    <property type="match status" value="1"/>
</dbReference>
<proteinExistence type="predicted"/>
<dbReference type="OrthoDB" id="1112091at2759"/>
<dbReference type="Proteomes" id="UP000467841">
    <property type="component" value="Unassembled WGS sequence"/>
</dbReference>
<accession>A0A6D2KS94</accession>
<dbReference type="AlphaFoldDB" id="A0A6D2KS94"/>
<sequence>MVWRVASSHSSLWVKWTKTYLLKQESFWSLQSKRTLAWAPGGIWFTHSTPKFSFHAWLAILDRLTLHGRPNDILDCKHQPLLSVFCQHPVETRSHLFFTCIFSAAVWCALTKGLLKRNYSLNWQDIISFISDNTRPHLILFLTRYVFQATIHSIWKERNSRRHGEQPLASNNLITVIDKHVRNRVSSIRLLGDTKYEEALYTWLAARS</sequence>
<gene>
    <name evidence="2" type="ORF">MERR_LOCUS39233</name>
</gene>
<organism evidence="2 3">
    <name type="scientific">Microthlaspi erraticum</name>
    <dbReference type="NCBI Taxonomy" id="1685480"/>
    <lineage>
        <taxon>Eukaryota</taxon>
        <taxon>Viridiplantae</taxon>
        <taxon>Streptophyta</taxon>
        <taxon>Embryophyta</taxon>
        <taxon>Tracheophyta</taxon>
        <taxon>Spermatophyta</taxon>
        <taxon>Magnoliopsida</taxon>
        <taxon>eudicotyledons</taxon>
        <taxon>Gunneridae</taxon>
        <taxon>Pentapetalae</taxon>
        <taxon>rosids</taxon>
        <taxon>malvids</taxon>
        <taxon>Brassicales</taxon>
        <taxon>Brassicaceae</taxon>
        <taxon>Coluteocarpeae</taxon>
        <taxon>Microthlaspi</taxon>
    </lineage>
</organism>
<reference evidence="2" key="1">
    <citation type="submission" date="2020-01" db="EMBL/GenBank/DDBJ databases">
        <authorList>
            <person name="Mishra B."/>
        </authorList>
    </citation>
    <scope>NUCLEOTIDE SEQUENCE [LARGE SCALE GENOMIC DNA]</scope>
</reference>
<dbReference type="Pfam" id="PF13966">
    <property type="entry name" value="zf-RVT"/>
    <property type="match status" value="1"/>
</dbReference>
<evidence type="ECO:0000313" key="3">
    <source>
        <dbReference type="Proteomes" id="UP000467841"/>
    </source>
</evidence>
<dbReference type="PANTHER" id="PTHR33116:SF78">
    <property type="entry name" value="OS12G0587133 PROTEIN"/>
    <property type="match status" value="1"/>
</dbReference>